<dbReference type="EMBL" id="NEGB01000008">
    <property type="protein sequence ID" value="OTG63831.1"/>
    <property type="molecule type" value="Genomic_DNA"/>
</dbReference>
<dbReference type="STRING" id="1977882.B9T28_12635"/>
<comment type="caution">
    <text evidence="1">The sequence shown here is derived from an EMBL/GenBank/DDBJ whole genome shotgun (WGS) entry which is preliminary data.</text>
</comment>
<dbReference type="Proteomes" id="UP000242765">
    <property type="component" value="Unassembled WGS sequence"/>
</dbReference>
<dbReference type="OrthoDB" id="9803238at2"/>
<gene>
    <name evidence="1" type="ORF">B9T28_12635</name>
</gene>
<sequence length="105" mass="12606">MALYFLTHRYQSIDQQSGIVLVVWRLQDDSEEYATAQVIKIVKQYIQIIGMKILVMGRSSKENCLDIRVKFKREFAKKYEKLSKEKHIFYDLKYVLDKKLNDIRL</sequence>
<protein>
    <submittedName>
        <fullName evidence="1">Uncharacterized protein</fullName>
    </submittedName>
</protein>
<proteinExistence type="predicted"/>
<evidence type="ECO:0000313" key="1">
    <source>
        <dbReference type="EMBL" id="OTG63831.1"/>
    </source>
</evidence>
<keyword evidence="2" id="KW-1185">Reference proteome</keyword>
<name>A0A1Y3CD01_9GAMM</name>
<accession>A0A1Y3CD01</accession>
<dbReference type="AlphaFoldDB" id="A0A1Y3CD01"/>
<dbReference type="RefSeq" id="WP_086204349.1">
    <property type="nucleotide sequence ID" value="NZ_NEGB01000008.1"/>
</dbReference>
<reference evidence="1 2" key="1">
    <citation type="submission" date="2017-04" db="EMBL/GenBank/DDBJ databases">
        <title>High diversity of culturable Acinetobacter species in natural soil and water ecosystems.</title>
        <authorList>
            <person name="Nemec A."/>
            <person name="Radolfova-Krizova L."/>
        </authorList>
    </citation>
    <scope>NUCLEOTIDE SEQUENCE [LARGE SCALE GENOMIC DNA]</scope>
    <source>
        <strain evidence="1 2">ANC 4999</strain>
    </source>
</reference>
<organism evidence="1 2">
    <name type="scientific">Acinetobacter silvestris</name>
    <dbReference type="NCBI Taxonomy" id="1977882"/>
    <lineage>
        <taxon>Bacteria</taxon>
        <taxon>Pseudomonadati</taxon>
        <taxon>Pseudomonadota</taxon>
        <taxon>Gammaproteobacteria</taxon>
        <taxon>Moraxellales</taxon>
        <taxon>Moraxellaceae</taxon>
        <taxon>Acinetobacter</taxon>
    </lineage>
</organism>
<evidence type="ECO:0000313" key="2">
    <source>
        <dbReference type="Proteomes" id="UP000242765"/>
    </source>
</evidence>